<dbReference type="SMART" id="SM00900">
    <property type="entry name" value="FMN_bind"/>
    <property type="match status" value="1"/>
</dbReference>
<protein>
    <submittedName>
        <fullName evidence="2">Ferredoxin</fullName>
    </submittedName>
</protein>
<evidence type="ECO:0000313" key="2">
    <source>
        <dbReference type="EMBL" id="GFO99558.1"/>
    </source>
</evidence>
<reference evidence="2" key="1">
    <citation type="submission" date="2020-07" db="EMBL/GenBank/DDBJ databases">
        <title>Draft genome sequence of Lactobacillus helveticus strain H-8.</title>
        <authorList>
            <person name="Endo A."/>
            <person name="Maeno S."/>
            <person name="Kido Y."/>
        </authorList>
    </citation>
    <scope>NUCLEOTIDE SEQUENCE</scope>
    <source>
        <strain evidence="2">H-8</strain>
    </source>
</reference>
<proteinExistence type="predicted"/>
<dbReference type="EMBL" id="BLYO01000288">
    <property type="protein sequence ID" value="GFO99558.1"/>
    <property type="molecule type" value="Genomic_DNA"/>
</dbReference>
<organism evidence="2 3">
    <name type="scientific">Lactobacillus helveticus</name>
    <name type="common">Lactobacillus suntoryeus</name>
    <dbReference type="NCBI Taxonomy" id="1587"/>
    <lineage>
        <taxon>Bacteria</taxon>
        <taxon>Bacillati</taxon>
        <taxon>Bacillota</taxon>
        <taxon>Bacilli</taxon>
        <taxon>Lactobacillales</taxon>
        <taxon>Lactobacillaceae</taxon>
        <taxon>Lactobacillus</taxon>
    </lineage>
</organism>
<feature type="domain" description="FMN-binding" evidence="1">
    <location>
        <begin position="29"/>
        <end position="103"/>
    </location>
</feature>
<dbReference type="Gene3D" id="3.90.1010.20">
    <property type="match status" value="1"/>
</dbReference>
<dbReference type="Pfam" id="PF04205">
    <property type="entry name" value="FMN_bind"/>
    <property type="match status" value="1"/>
</dbReference>
<gene>
    <name evidence="2" type="ORF">LHEH8_13140</name>
</gene>
<dbReference type="AlphaFoldDB" id="A0A8H9KHJ3"/>
<name>A0A8H9KHJ3_LACHE</name>
<evidence type="ECO:0000313" key="3">
    <source>
        <dbReference type="Proteomes" id="UP000618094"/>
    </source>
</evidence>
<dbReference type="GO" id="GO:0010181">
    <property type="term" value="F:FMN binding"/>
    <property type="evidence" value="ECO:0007669"/>
    <property type="project" value="InterPro"/>
</dbReference>
<dbReference type="GO" id="GO:0016020">
    <property type="term" value="C:membrane"/>
    <property type="evidence" value="ECO:0007669"/>
    <property type="project" value="InterPro"/>
</dbReference>
<sequence length="105" mass="11604">MYNVYKSVFYFKRGIFRLKDGTYDTEARGMAGFVKAKLTIKDQKIAAVDLDLSTETPQYGQKAEKQLKNEILANQSADIDAVSGETFTSNGVKEAVADALKQATK</sequence>
<evidence type="ECO:0000259" key="1">
    <source>
        <dbReference type="SMART" id="SM00900"/>
    </source>
</evidence>
<dbReference type="Proteomes" id="UP000618094">
    <property type="component" value="Unassembled WGS sequence"/>
</dbReference>
<accession>A0A8H9KHJ3</accession>
<dbReference type="InterPro" id="IPR007329">
    <property type="entry name" value="FMN-bd"/>
</dbReference>
<dbReference type="RefSeq" id="WP_057730051.1">
    <property type="nucleotide sequence ID" value="NZ_BLYO01000288.1"/>
</dbReference>
<comment type="caution">
    <text evidence="2">The sequence shown here is derived from an EMBL/GenBank/DDBJ whole genome shotgun (WGS) entry which is preliminary data.</text>
</comment>